<accession>A0ABQ0ZA90</accession>
<keyword evidence="2" id="KW-1185">Reference proteome</keyword>
<comment type="caution">
    <text evidence="1">The sequence shown here is derived from an EMBL/GenBank/DDBJ whole genome shotgun (WGS) entry which is preliminary data.</text>
</comment>
<name>A0ABQ0ZA90_9HYPH</name>
<proteinExistence type="predicted"/>
<evidence type="ECO:0000313" key="1">
    <source>
        <dbReference type="EMBL" id="GES52144.1"/>
    </source>
</evidence>
<evidence type="ECO:0000313" key="2">
    <source>
        <dbReference type="Proteomes" id="UP000390335"/>
    </source>
</evidence>
<dbReference type="Proteomes" id="UP000390335">
    <property type="component" value="Unassembled WGS sequence"/>
</dbReference>
<gene>
    <name evidence="1" type="ORF">RsS93_47580</name>
</gene>
<organism evidence="1 2">
    <name type="scientific">Rhizobium dioscoreae</name>
    <dbReference type="NCBI Taxonomy" id="2653122"/>
    <lineage>
        <taxon>Bacteria</taxon>
        <taxon>Pseudomonadati</taxon>
        <taxon>Pseudomonadota</taxon>
        <taxon>Alphaproteobacteria</taxon>
        <taxon>Hyphomicrobiales</taxon>
        <taxon>Rhizobiaceae</taxon>
        <taxon>Rhizobium/Agrobacterium group</taxon>
        <taxon>Rhizobium</taxon>
    </lineage>
</organism>
<protein>
    <submittedName>
        <fullName evidence="1">Uncharacterized protein</fullName>
    </submittedName>
</protein>
<sequence>MYEWEIGGRANQAASNSPAARSEIVIEKILEGIRLDTVPEGADYAGRELHKGRASIHPLSTGFEPELIDDIRRLVRRPPRT</sequence>
<dbReference type="EMBL" id="BLAJ01000006">
    <property type="protein sequence ID" value="GES52144.1"/>
    <property type="molecule type" value="Genomic_DNA"/>
</dbReference>
<reference evidence="1 2" key="1">
    <citation type="journal article" date="2020" name="Genome Biol. Evol.">
        <title>Rhizobium dioscoreae sp. nov., a plant growth-promoting bacterium isolated from yam (Dioscorea species).</title>
        <authorList>
            <person name="Ouyabe M."/>
            <person name="Tanaka N."/>
            <person name="Shiwa Y."/>
            <person name="Fujita N."/>
            <person name="Kikuno H."/>
            <person name="Babil P."/>
            <person name="Shiwachi H."/>
        </authorList>
    </citation>
    <scope>NUCLEOTIDE SEQUENCE [LARGE SCALE GENOMIC DNA]</scope>
    <source>
        <strain evidence="1 2">S-93</strain>
    </source>
</reference>